<keyword evidence="7" id="KW-1185">Reference proteome</keyword>
<organism evidence="6 7">
    <name type="scientific">Cerrena zonata</name>
    <dbReference type="NCBI Taxonomy" id="2478898"/>
    <lineage>
        <taxon>Eukaryota</taxon>
        <taxon>Fungi</taxon>
        <taxon>Dikarya</taxon>
        <taxon>Basidiomycota</taxon>
        <taxon>Agaricomycotina</taxon>
        <taxon>Agaricomycetes</taxon>
        <taxon>Polyporales</taxon>
        <taxon>Cerrenaceae</taxon>
        <taxon>Cerrena</taxon>
    </lineage>
</organism>
<dbReference type="Proteomes" id="UP001385951">
    <property type="component" value="Unassembled WGS sequence"/>
</dbReference>
<keyword evidence="2 4" id="KW-0863">Zinc-finger</keyword>
<dbReference type="PROSITE" id="PS50865">
    <property type="entry name" value="ZF_MYND_2"/>
    <property type="match status" value="1"/>
</dbReference>
<protein>
    <recommendedName>
        <fullName evidence="5">MYND-type domain-containing protein</fullName>
    </recommendedName>
</protein>
<evidence type="ECO:0000256" key="3">
    <source>
        <dbReference type="ARBA" id="ARBA00022833"/>
    </source>
</evidence>
<keyword evidence="1" id="KW-0479">Metal-binding</keyword>
<evidence type="ECO:0000313" key="7">
    <source>
        <dbReference type="Proteomes" id="UP001385951"/>
    </source>
</evidence>
<evidence type="ECO:0000256" key="2">
    <source>
        <dbReference type="ARBA" id="ARBA00022771"/>
    </source>
</evidence>
<name>A0AAW0G3W9_9APHY</name>
<dbReference type="Pfam" id="PF01753">
    <property type="entry name" value="zf-MYND"/>
    <property type="match status" value="1"/>
</dbReference>
<dbReference type="SUPFAM" id="SSF144232">
    <property type="entry name" value="HIT/MYND zinc finger-like"/>
    <property type="match status" value="1"/>
</dbReference>
<evidence type="ECO:0000256" key="1">
    <source>
        <dbReference type="ARBA" id="ARBA00022723"/>
    </source>
</evidence>
<proteinExistence type="predicted"/>
<evidence type="ECO:0000259" key="5">
    <source>
        <dbReference type="PROSITE" id="PS50865"/>
    </source>
</evidence>
<gene>
    <name evidence="6" type="ORF">QCA50_008366</name>
</gene>
<dbReference type="InterPro" id="IPR002893">
    <property type="entry name" value="Znf_MYND"/>
</dbReference>
<accession>A0AAW0G3W9</accession>
<evidence type="ECO:0000256" key="4">
    <source>
        <dbReference type="PROSITE-ProRule" id="PRU00134"/>
    </source>
</evidence>
<evidence type="ECO:0000313" key="6">
    <source>
        <dbReference type="EMBL" id="KAK7687996.1"/>
    </source>
</evidence>
<keyword evidence="3" id="KW-0862">Zinc</keyword>
<dbReference type="GO" id="GO:0008270">
    <property type="term" value="F:zinc ion binding"/>
    <property type="evidence" value="ECO:0007669"/>
    <property type="project" value="UniProtKB-KW"/>
</dbReference>
<dbReference type="EMBL" id="JASBNA010000011">
    <property type="protein sequence ID" value="KAK7687996.1"/>
    <property type="molecule type" value="Genomic_DNA"/>
</dbReference>
<dbReference type="Gene3D" id="6.10.140.2220">
    <property type="match status" value="1"/>
</dbReference>
<feature type="domain" description="MYND-type" evidence="5">
    <location>
        <begin position="483"/>
        <end position="524"/>
    </location>
</feature>
<dbReference type="AlphaFoldDB" id="A0AAW0G3W9"/>
<comment type="caution">
    <text evidence="6">The sequence shown here is derived from an EMBL/GenBank/DDBJ whole genome shotgun (WGS) entry which is preliminary data.</text>
</comment>
<reference evidence="6 7" key="1">
    <citation type="submission" date="2022-09" db="EMBL/GenBank/DDBJ databases">
        <authorList>
            <person name="Palmer J.M."/>
        </authorList>
    </citation>
    <scope>NUCLEOTIDE SEQUENCE [LARGE SCALE GENOMIC DNA]</scope>
    <source>
        <strain evidence="6 7">DSM 7382</strain>
    </source>
</reference>
<sequence length="529" mass="61120">MPIIKCGSICGVNHEVSDHDWLQKLYESPEVASTALQAFHSQGRKRDEIRLADDLHILLKNVSLPEGYYQRLWETDLPVVLITLLLDETSWEDSVPATDLHNHFIGCLLCCSFWLATKLTQLKHYKTGAGKECTAKVLQLSPQLWQLLWKRRDWLWDPERRFNFNNGKTGLRNPVNVNYMAMLALKQFGQLQWAFNEGQDIPDILWTDEGRIALYAWSRGLESEDLEVDMIEIFFPRIDIFEGGGEFFKEVVVETGILPEFLSTLKTVLMRPHTLNRQLLGIMNLMYPALQGGDDLVEKRPEPLEEIGLLEAIVFSLQRQHCCGLAAMSSDIQVYAMAAISVLLQRPPLPHIKVAIEKVDQLSLLALSARIWPDAAARNDIRWIEMIKPILDTYGAMGMARFAFGPHAKELANKITDAARRVWLPVLRQLRTLKLPPGSPWLDDWLKFGQEMNFKERYEPKLYERFINAPQDVPRKHCQWKDCLCCDKRPKHPMRICTGCYRVFYCSARCQRSDWKNGEHRDKCSGRKR</sequence>